<evidence type="ECO:0000313" key="2">
    <source>
        <dbReference type="Proteomes" id="UP000276133"/>
    </source>
</evidence>
<protein>
    <submittedName>
        <fullName evidence="1">Uncharacterized protein</fullName>
    </submittedName>
</protein>
<comment type="caution">
    <text evidence="1">The sequence shown here is derived from an EMBL/GenBank/DDBJ whole genome shotgun (WGS) entry which is preliminary data.</text>
</comment>
<dbReference type="Proteomes" id="UP000276133">
    <property type="component" value="Unassembled WGS sequence"/>
</dbReference>
<keyword evidence="2" id="KW-1185">Reference proteome</keyword>
<evidence type="ECO:0000313" key="1">
    <source>
        <dbReference type="EMBL" id="RNA10622.1"/>
    </source>
</evidence>
<reference evidence="1 2" key="1">
    <citation type="journal article" date="2018" name="Sci. Rep.">
        <title>Genomic signatures of local adaptation to the degree of environmental predictability in rotifers.</title>
        <authorList>
            <person name="Franch-Gras L."/>
            <person name="Hahn C."/>
            <person name="Garcia-Roger E.M."/>
            <person name="Carmona M.J."/>
            <person name="Serra M."/>
            <person name="Gomez A."/>
        </authorList>
    </citation>
    <scope>NUCLEOTIDE SEQUENCE [LARGE SCALE GENOMIC DNA]</scope>
    <source>
        <strain evidence="1">HYR1</strain>
    </source>
</reference>
<sequence length="60" mass="6601">MALNLFLCIGQHSKMSKASVSLESSAGFQCERCEIVTVRYTHPPAFTSVSVLLLLQKSKN</sequence>
<proteinExistence type="predicted"/>
<dbReference type="AlphaFoldDB" id="A0A3M7QHA2"/>
<organism evidence="1 2">
    <name type="scientific">Brachionus plicatilis</name>
    <name type="common">Marine rotifer</name>
    <name type="synonym">Brachionus muelleri</name>
    <dbReference type="NCBI Taxonomy" id="10195"/>
    <lineage>
        <taxon>Eukaryota</taxon>
        <taxon>Metazoa</taxon>
        <taxon>Spiralia</taxon>
        <taxon>Gnathifera</taxon>
        <taxon>Rotifera</taxon>
        <taxon>Eurotatoria</taxon>
        <taxon>Monogononta</taxon>
        <taxon>Pseudotrocha</taxon>
        <taxon>Ploima</taxon>
        <taxon>Brachionidae</taxon>
        <taxon>Brachionus</taxon>
    </lineage>
</organism>
<accession>A0A3M7QHA2</accession>
<name>A0A3M7QHA2_BRAPC</name>
<gene>
    <name evidence="1" type="ORF">BpHYR1_047592</name>
</gene>
<dbReference type="EMBL" id="REGN01006149">
    <property type="protein sequence ID" value="RNA10622.1"/>
    <property type="molecule type" value="Genomic_DNA"/>
</dbReference>